<dbReference type="PROSITE" id="PS50830">
    <property type="entry name" value="TNASE_3"/>
    <property type="match status" value="1"/>
</dbReference>
<reference evidence="2 3" key="1">
    <citation type="submission" date="2020-04" db="EMBL/GenBank/DDBJ databases">
        <title>Enterovirga sp. isolate from soil.</title>
        <authorList>
            <person name="Chea S."/>
            <person name="Kim D.-U."/>
        </authorList>
    </citation>
    <scope>NUCLEOTIDE SEQUENCE [LARGE SCALE GENOMIC DNA]</scope>
    <source>
        <strain evidence="2 3">DB1703</strain>
    </source>
</reference>
<feature type="domain" description="TNase-like" evidence="1">
    <location>
        <begin position="36"/>
        <end position="146"/>
    </location>
</feature>
<dbReference type="Proteomes" id="UP000564885">
    <property type="component" value="Unassembled WGS sequence"/>
</dbReference>
<name>A0A849IDP6_9HYPH</name>
<dbReference type="SUPFAM" id="SSF50199">
    <property type="entry name" value="Staphylococcal nuclease"/>
    <property type="match status" value="1"/>
</dbReference>
<comment type="caution">
    <text evidence="2">The sequence shown here is derived from an EMBL/GenBank/DDBJ whole genome shotgun (WGS) entry which is preliminary data.</text>
</comment>
<keyword evidence="3" id="KW-1185">Reference proteome</keyword>
<dbReference type="InterPro" id="IPR035437">
    <property type="entry name" value="SNase_OB-fold_sf"/>
</dbReference>
<accession>A0A849IDP6</accession>
<dbReference type="EMBL" id="JABEPP010000002">
    <property type="protein sequence ID" value="NNM72023.1"/>
    <property type="molecule type" value="Genomic_DNA"/>
</dbReference>
<organism evidence="2 3">
    <name type="scientific">Enterovirga aerilata</name>
    <dbReference type="NCBI Taxonomy" id="2730920"/>
    <lineage>
        <taxon>Bacteria</taxon>
        <taxon>Pseudomonadati</taxon>
        <taxon>Pseudomonadota</taxon>
        <taxon>Alphaproteobacteria</taxon>
        <taxon>Hyphomicrobiales</taxon>
        <taxon>Methylobacteriaceae</taxon>
        <taxon>Enterovirga</taxon>
    </lineage>
</organism>
<gene>
    <name evidence="2" type="ORF">HJG44_06400</name>
</gene>
<protein>
    <submittedName>
        <fullName evidence="2">Thermonuclease family protein</fullName>
    </submittedName>
</protein>
<dbReference type="Pfam" id="PF00565">
    <property type="entry name" value="SNase"/>
    <property type="match status" value="1"/>
</dbReference>
<evidence type="ECO:0000259" key="1">
    <source>
        <dbReference type="PROSITE" id="PS50830"/>
    </source>
</evidence>
<dbReference type="AlphaFoldDB" id="A0A849IDP6"/>
<dbReference type="PANTHER" id="PTHR12302">
    <property type="entry name" value="EBNA2 BINDING PROTEIN P100"/>
    <property type="match status" value="1"/>
</dbReference>
<proteinExistence type="predicted"/>
<evidence type="ECO:0000313" key="2">
    <source>
        <dbReference type="EMBL" id="NNM72023.1"/>
    </source>
</evidence>
<dbReference type="InterPro" id="IPR016071">
    <property type="entry name" value="Staphylococal_nuclease_OB-fold"/>
</dbReference>
<dbReference type="RefSeq" id="WP_171217531.1">
    <property type="nucleotide sequence ID" value="NZ_JABEPP010000002.1"/>
</dbReference>
<dbReference type="PANTHER" id="PTHR12302:SF26">
    <property type="entry name" value="BLR1266 PROTEIN"/>
    <property type="match status" value="1"/>
</dbReference>
<evidence type="ECO:0000313" key="3">
    <source>
        <dbReference type="Proteomes" id="UP000564885"/>
    </source>
</evidence>
<dbReference type="SMART" id="SM00318">
    <property type="entry name" value="SNc"/>
    <property type="match status" value="1"/>
</dbReference>
<dbReference type="Gene3D" id="2.40.50.90">
    <property type="match status" value="1"/>
</dbReference>
<sequence length="160" mass="17593">MLRRLDGLIATLVLVALAIGAVSVRREPERLAGDVRVVDGDTIELGGRRLRIAGIDAPELRQTCERGGELYRCGETAREELRRLAGPGLTCRVAGRDRYARDLAVCEAGGRDVGAALVSAGLATAYGRYEAEEREARRRRLGLWAGTFQRPAEWREAHPR</sequence>